<dbReference type="SUPFAM" id="SSF47336">
    <property type="entry name" value="ACP-like"/>
    <property type="match status" value="1"/>
</dbReference>
<dbReference type="InterPro" id="IPR016036">
    <property type="entry name" value="Malonyl_transacylase_ACP-bd"/>
</dbReference>
<dbReference type="GO" id="GO:0031177">
    <property type="term" value="F:phosphopantetheine binding"/>
    <property type="evidence" value="ECO:0007669"/>
    <property type="project" value="InterPro"/>
</dbReference>
<dbReference type="InterPro" id="IPR049900">
    <property type="entry name" value="PKS_mFAS_DH"/>
</dbReference>
<evidence type="ECO:0000256" key="3">
    <source>
        <dbReference type="ARBA" id="ARBA00022679"/>
    </source>
</evidence>
<dbReference type="GO" id="GO:0033068">
    <property type="term" value="P:macrolide biosynthetic process"/>
    <property type="evidence" value="ECO:0007669"/>
    <property type="project" value="UniProtKB-ARBA"/>
</dbReference>
<dbReference type="SMART" id="SM01294">
    <property type="entry name" value="PKS_PP_betabranch"/>
    <property type="match status" value="1"/>
</dbReference>
<dbReference type="Pfam" id="PF00698">
    <property type="entry name" value="Acyl_transf_1"/>
    <property type="match status" value="1"/>
</dbReference>
<keyword evidence="5 10" id="KW-0012">Acyltransferase</keyword>
<keyword evidence="3 10" id="KW-0808">Transferase</keyword>
<comment type="caution">
    <text evidence="6">Lacks conserved residue(s) required for the propagation of feature annotation.</text>
</comment>
<feature type="region of interest" description="N-terminal hotdog fold" evidence="6">
    <location>
        <begin position="892"/>
        <end position="1018"/>
    </location>
</feature>
<dbReference type="OrthoDB" id="9778690at2"/>
<feature type="region of interest" description="C-terminal hotdog fold" evidence="6">
    <location>
        <begin position="1033"/>
        <end position="1170"/>
    </location>
</feature>
<dbReference type="SUPFAM" id="SSF55048">
    <property type="entry name" value="Probable ACP-binding domain of malonyl-CoA ACP transacylase"/>
    <property type="match status" value="1"/>
</dbReference>
<dbReference type="InterPro" id="IPR014043">
    <property type="entry name" value="Acyl_transferase_dom"/>
</dbReference>
<dbReference type="PROSITE" id="PS52019">
    <property type="entry name" value="PKS_MFAS_DH"/>
    <property type="match status" value="1"/>
</dbReference>
<name>A0A540W0Q0_9ACTN</name>
<dbReference type="InterPro" id="IPR049551">
    <property type="entry name" value="PKS_DH_C"/>
</dbReference>
<dbReference type="Pfam" id="PF16197">
    <property type="entry name" value="KAsynt_C_assoc"/>
    <property type="match status" value="1"/>
</dbReference>
<evidence type="ECO:0000256" key="1">
    <source>
        <dbReference type="ARBA" id="ARBA00022450"/>
    </source>
</evidence>
<dbReference type="Proteomes" id="UP000319103">
    <property type="component" value="Unassembled WGS sequence"/>
</dbReference>
<dbReference type="Pfam" id="PF02801">
    <property type="entry name" value="Ketoacyl-synt_C"/>
    <property type="match status" value="1"/>
</dbReference>
<dbReference type="InterPro" id="IPR016039">
    <property type="entry name" value="Thiolase-like"/>
</dbReference>
<reference evidence="10 11" key="1">
    <citation type="submission" date="2019-06" db="EMBL/GenBank/DDBJ databases">
        <title>Description of Kitasatospora acidophila sp. nov. isolated from pine grove soil, and reclassification of Streptomyces novaecaesareae to Kitasatospora novaeceasareae comb. nov.</title>
        <authorList>
            <person name="Kim M.J."/>
        </authorList>
    </citation>
    <scope>NUCLEOTIDE SEQUENCE [LARGE SCALE GENOMIC DNA]</scope>
    <source>
        <strain evidence="10 11">MMS16-CNU292</strain>
    </source>
</reference>
<dbReference type="InterPro" id="IPR020806">
    <property type="entry name" value="PKS_PP-bd"/>
</dbReference>
<organism evidence="10 11">
    <name type="scientific">Kitasatospora acidiphila</name>
    <dbReference type="NCBI Taxonomy" id="2567942"/>
    <lineage>
        <taxon>Bacteria</taxon>
        <taxon>Bacillati</taxon>
        <taxon>Actinomycetota</taxon>
        <taxon>Actinomycetes</taxon>
        <taxon>Kitasatosporales</taxon>
        <taxon>Streptomycetaceae</taxon>
        <taxon>Kitasatospora</taxon>
    </lineage>
</organism>
<dbReference type="InterPro" id="IPR032821">
    <property type="entry name" value="PKS_assoc"/>
</dbReference>
<dbReference type="GO" id="GO:0004315">
    <property type="term" value="F:3-oxoacyl-[acyl-carrier-protein] synthase activity"/>
    <property type="evidence" value="ECO:0007669"/>
    <property type="project" value="InterPro"/>
</dbReference>
<dbReference type="InterPro" id="IPR036736">
    <property type="entry name" value="ACP-like_sf"/>
</dbReference>
<dbReference type="CDD" id="cd00833">
    <property type="entry name" value="PKS"/>
    <property type="match status" value="1"/>
</dbReference>
<comment type="caution">
    <text evidence="10">The sequence shown here is derived from an EMBL/GenBank/DDBJ whole genome shotgun (WGS) entry which is preliminary data.</text>
</comment>
<accession>A0A540W0Q0</accession>
<dbReference type="Pfam" id="PF14765">
    <property type="entry name" value="PS-DH"/>
    <property type="match status" value="1"/>
</dbReference>
<dbReference type="Pfam" id="PF00109">
    <property type="entry name" value="ketoacyl-synt"/>
    <property type="match status" value="1"/>
</dbReference>
<dbReference type="InterPro" id="IPR050091">
    <property type="entry name" value="PKS_NRPS_Biosynth_Enz"/>
</dbReference>
<dbReference type="SUPFAM" id="SSF52151">
    <property type="entry name" value="FabD/lysophospholipase-like"/>
    <property type="match status" value="1"/>
</dbReference>
<dbReference type="InterPro" id="IPR016035">
    <property type="entry name" value="Acyl_Trfase/lysoPLipase"/>
</dbReference>
<dbReference type="Gene3D" id="3.40.47.10">
    <property type="match status" value="1"/>
</dbReference>
<proteinExistence type="predicted"/>
<dbReference type="InterPro" id="IPR042104">
    <property type="entry name" value="PKS_dehydratase_sf"/>
</dbReference>
<dbReference type="InterPro" id="IPR020841">
    <property type="entry name" value="PKS_Beta-ketoAc_synthase_dom"/>
</dbReference>
<feature type="domain" description="PKS/mFAS DH" evidence="9">
    <location>
        <begin position="892"/>
        <end position="1170"/>
    </location>
</feature>
<keyword evidence="2" id="KW-0597">Phosphoprotein</keyword>
<dbReference type="InterPro" id="IPR006162">
    <property type="entry name" value="Ppantetheine_attach_site"/>
</dbReference>
<dbReference type="PROSITE" id="PS52004">
    <property type="entry name" value="KS3_2"/>
    <property type="match status" value="1"/>
</dbReference>
<dbReference type="GO" id="GO:0006633">
    <property type="term" value="P:fatty acid biosynthetic process"/>
    <property type="evidence" value="ECO:0007669"/>
    <property type="project" value="InterPro"/>
</dbReference>
<dbReference type="FunFam" id="3.40.47.10:FF:000019">
    <property type="entry name" value="Polyketide synthase type I"/>
    <property type="match status" value="1"/>
</dbReference>
<evidence type="ECO:0000313" key="10">
    <source>
        <dbReference type="EMBL" id="TQF02595.1"/>
    </source>
</evidence>
<sequence>MNTTDEPIAIIGMGCRFPGAAGVAEFWNLLESNTDAVLPVPADRFDVNAWYDPEPGTPAKLISRHGGFLDEVHGFDAAFFGISPREARTMDPQQRLLLHTVWEAFEDAGIPPASVRGSQTGVFVGQATAEYADAAGDAASADVRTMVGSRLRAVTSGRVSHAFDLRGPSVVLDTACSSALVAVHAARQSLLTGDSDIAIAGGVNVILSPIDAVAYSQGRMLSPDGRCKFGDGSADGFVRSEGVGVIILKRLSDAVADGDRIRALLLGSAVTNDGNGSGLLMQPAVSGQAAMLRNAWRSAGVKPAEVDYVEAHGTGTTVGDGVELSALAEALREEGAPQQPLLVGSVKSNIGHAESAAGIAGLIKTVLMAEHRVIPASLHLNSPHPQLTEPDFPVAVVTRNTPLRPRGERAVLGVSSFGLSGTNAHTVIGEYLPDREPVADTPEPADHQGPQLLVLSARTPAALRRLALRYANHLGADGEGRGHTLRDLCRSATLGRDHHPLRLWAVGDTHDAMAATLRAVAEGSPTPDGGIHDAGFDGPRQVAFVFPGQGSQWRGMGVELLRTSAAFRTAMAGCDAAVRDELGWSILELLQNENENENADVDSAVDVVQPLLWAMEVALAAHWRSLGIDPDVSIGHSMGEVAAACVTGALSVRDAARVICRRSTLMQRLAGRGAMLATELSPQQAHELLAGYGDEVCVAVENSPSATVLAGDPTVIEEIAAELERRQVLNRRVKVNVASHSPVMDEIRDELATGLADLKPTAAHGELFSSVRCAPVEGTALDAGYWVDNLRRPVRFAESVRQLAEARGAVFIEVSPHPVLSQAVEEVQGAAGLDAAVVTTLVRRQSESTAVVRALGRAFALGVAVDWRRWYGDSTARVPLPLYSWDAEDFALEATPTAAGAAEPTRVAERRVRLSRLGVAALGSGVIARGTALVPPVVYFEALAETVRDLVGEGAVELLDVRLGDGLPLLADAAETTLAIQLDELEGEYGFRVEALSDRSGTRVRCLQGRARAAEQAPAPSTAELDIALTRCVEYVPGAEFYRRAEGRGYSVAPTLRAVQQLWRRDGEAVARLDLPGAGTTGAAGAWEAGLLAMLAAWPSDPTTAFVPVAFDRILLAEAPAGELWSMTRFEPDGDQDTARGDVVLTASDGRVLADFQGMVLFRTAGRQAAPAEAPRARAAVIELAPRQQPKAVRPGATRPEVVRTVTERLTVHVATVLGTTVDRVDLRRSLRELGLDSLMAVQLRRTLQQEFGVEIPTGRLLGDHRLSALAAELETAAAEFNEMRAA</sequence>
<keyword evidence="4" id="KW-0045">Antibiotic biosynthesis</keyword>
<dbReference type="PANTHER" id="PTHR43775">
    <property type="entry name" value="FATTY ACID SYNTHASE"/>
    <property type="match status" value="1"/>
</dbReference>
<dbReference type="Gene3D" id="3.40.366.10">
    <property type="entry name" value="Malonyl-Coenzyme A Acyl Carrier Protein, domain 2"/>
    <property type="match status" value="1"/>
</dbReference>
<gene>
    <name evidence="10" type="ORF">E6W39_10385</name>
</gene>
<dbReference type="SMART" id="SM00827">
    <property type="entry name" value="PKS_AT"/>
    <property type="match status" value="1"/>
</dbReference>
<dbReference type="RefSeq" id="WP_141633286.1">
    <property type="nucleotide sequence ID" value="NZ_VIGB01000003.1"/>
</dbReference>
<dbReference type="PANTHER" id="PTHR43775:SF37">
    <property type="entry name" value="SI:DKEY-61P9.11"/>
    <property type="match status" value="1"/>
</dbReference>
<dbReference type="SMART" id="SM00825">
    <property type="entry name" value="PKS_KS"/>
    <property type="match status" value="1"/>
</dbReference>
<feature type="domain" description="Ketosynthase family 3 (KS3)" evidence="8">
    <location>
        <begin position="5"/>
        <end position="430"/>
    </location>
</feature>
<dbReference type="InterPro" id="IPR014031">
    <property type="entry name" value="Ketoacyl_synth_C"/>
</dbReference>
<protein>
    <submittedName>
        <fullName evidence="10">Acyltransferase domain-containing protein</fullName>
    </submittedName>
</protein>
<dbReference type="InterPro" id="IPR001227">
    <property type="entry name" value="Ac_transferase_dom_sf"/>
</dbReference>
<evidence type="ECO:0000256" key="2">
    <source>
        <dbReference type="ARBA" id="ARBA00022553"/>
    </source>
</evidence>
<dbReference type="PROSITE" id="PS00012">
    <property type="entry name" value="PHOSPHOPANTETHEINE"/>
    <property type="match status" value="1"/>
</dbReference>
<dbReference type="EMBL" id="VIGB01000003">
    <property type="protein sequence ID" value="TQF02595.1"/>
    <property type="molecule type" value="Genomic_DNA"/>
</dbReference>
<evidence type="ECO:0000256" key="4">
    <source>
        <dbReference type="ARBA" id="ARBA00023194"/>
    </source>
</evidence>
<keyword evidence="1" id="KW-0596">Phosphopantetheine</keyword>
<evidence type="ECO:0000256" key="6">
    <source>
        <dbReference type="PROSITE-ProRule" id="PRU01363"/>
    </source>
</evidence>
<feature type="domain" description="Carrier" evidence="7">
    <location>
        <begin position="1201"/>
        <end position="1278"/>
    </location>
</feature>
<dbReference type="SUPFAM" id="SSF53901">
    <property type="entry name" value="Thiolase-like"/>
    <property type="match status" value="1"/>
</dbReference>
<evidence type="ECO:0000259" key="7">
    <source>
        <dbReference type="PROSITE" id="PS50075"/>
    </source>
</evidence>
<dbReference type="SMART" id="SM00823">
    <property type="entry name" value="PKS_PP"/>
    <property type="match status" value="1"/>
</dbReference>
<evidence type="ECO:0000256" key="5">
    <source>
        <dbReference type="ARBA" id="ARBA00023315"/>
    </source>
</evidence>
<dbReference type="InterPro" id="IPR009081">
    <property type="entry name" value="PP-bd_ACP"/>
</dbReference>
<evidence type="ECO:0000313" key="11">
    <source>
        <dbReference type="Proteomes" id="UP000319103"/>
    </source>
</evidence>
<evidence type="ECO:0000259" key="9">
    <source>
        <dbReference type="PROSITE" id="PS52019"/>
    </source>
</evidence>
<dbReference type="InterPro" id="IPR018201">
    <property type="entry name" value="Ketoacyl_synth_AS"/>
</dbReference>
<dbReference type="InterPro" id="IPR014030">
    <property type="entry name" value="Ketoacyl_synth_N"/>
</dbReference>
<dbReference type="PROSITE" id="PS00606">
    <property type="entry name" value="KS3_1"/>
    <property type="match status" value="1"/>
</dbReference>
<dbReference type="PROSITE" id="PS50075">
    <property type="entry name" value="CARRIER"/>
    <property type="match status" value="1"/>
</dbReference>
<dbReference type="Gene3D" id="3.10.129.110">
    <property type="entry name" value="Polyketide synthase dehydratase"/>
    <property type="match status" value="1"/>
</dbReference>
<dbReference type="GO" id="GO:0004312">
    <property type="term" value="F:fatty acid synthase activity"/>
    <property type="evidence" value="ECO:0007669"/>
    <property type="project" value="TreeGrafter"/>
</dbReference>
<keyword evidence="11" id="KW-1185">Reference proteome</keyword>
<evidence type="ECO:0000259" key="8">
    <source>
        <dbReference type="PROSITE" id="PS52004"/>
    </source>
</evidence>
<dbReference type="Gene3D" id="1.10.1200.10">
    <property type="entry name" value="ACP-like"/>
    <property type="match status" value="1"/>
</dbReference>
<dbReference type="Pfam" id="PF00550">
    <property type="entry name" value="PP-binding"/>
    <property type="match status" value="1"/>
</dbReference>
<dbReference type="Gene3D" id="3.30.70.3290">
    <property type="match status" value="1"/>
</dbReference>